<dbReference type="EMBL" id="JACOGF010000007">
    <property type="protein sequence ID" value="MBC3918861.1"/>
    <property type="molecule type" value="Genomic_DNA"/>
</dbReference>
<keyword evidence="2" id="KW-1185">Reference proteome</keyword>
<proteinExistence type="predicted"/>
<organism evidence="1 2">
    <name type="scientific">Undibacterium hunanense</name>
    <dbReference type="NCBI Taxonomy" id="2762292"/>
    <lineage>
        <taxon>Bacteria</taxon>
        <taxon>Pseudomonadati</taxon>
        <taxon>Pseudomonadota</taxon>
        <taxon>Betaproteobacteria</taxon>
        <taxon>Burkholderiales</taxon>
        <taxon>Oxalobacteraceae</taxon>
        <taxon>Undibacterium</taxon>
    </lineage>
</organism>
<sequence>MGQELPIVSVLSIDAGALSFVKTVEVYVSFAKTDGLLQTLEGKVPYRVGDALLLGIQGEQWPVERNQFDEWYRPVEGKAGWYVKVKSVLATQLPYAFRVPVTADGLVFLTGKAGDWVVQTAIGHLSVVDKLIFAQSYRPSLWVRT</sequence>
<name>A0ABR6ZSL4_9BURK</name>
<gene>
    <name evidence="1" type="ORF">H8L32_15325</name>
</gene>
<evidence type="ECO:0000313" key="1">
    <source>
        <dbReference type="EMBL" id="MBC3918861.1"/>
    </source>
</evidence>
<comment type="caution">
    <text evidence="1">The sequence shown here is derived from an EMBL/GenBank/DDBJ whole genome shotgun (WGS) entry which is preliminary data.</text>
</comment>
<accession>A0ABR6ZSL4</accession>
<dbReference type="InterPro" id="IPR025688">
    <property type="entry name" value="PGDYG_prot"/>
</dbReference>
<dbReference type="RefSeq" id="WP_186948118.1">
    <property type="nucleotide sequence ID" value="NZ_JACOGF010000007.1"/>
</dbReference>
<dbReference type="Proteomes" id="UP000650424">
    <property type="component" value="Unassembled WGS sequence"/>
</dbReference>
<reference evidence="1 2" key="1">
    <citation type="submission" date="2020-08" db="EMBL/GenBank/DDBJ databases">
        <title>Novel species isolated from subtropical streams in China.</title>
        <authorList>
            <person name="Lu H."/>
        </authorList>
    </citation>
    <scope>NUCLEOTIDE SEQUENCE [LARGE SCALE GENOMIC DNA]</scope>
    <source>
        <strain evidence="1 2">CY18W</strain>
    </source>
</reference>
<protein>
    <submittedName>
        <fullName evidence="1">Uncharacterized protein</fullName>
    </submittedName>
</protein>
<evidence type="ECO:0000313" key="2">
    <source>
        <dbReference type="Proteomes" id="UP000650424"/>
    </source>
</evidence>
<dbReference type="Pfam" id="PF14083">
    <property type="entry name" value="PGDYG"/>
    <property type="match status" value="1"/>
</dbReference>